<dbReference type="Proteomes" id="UP000008068">
    <property type="component" value="Unassembled WGS sequence"/>
</dbReference>
<proteinExistence type="predicted"/>
<evidence type="ECO:0000313" key="1">
    <source>
        <dbReference type="EMBL" id="EGT40188.1"/>
    </source>
</evidence>
<keyword evidence="2" id="KW-1185">Reference proteome</keyword>
<name>G0NYR3_CAEBE</name>
<accession>G0NYR3</accession>
<evidence type="ECO:0000313" key="2">
    <source>
        <dbReference type="Proteomes" id="UP000008068"/>
    </source>
</evidence>
<organism evidence="2">
    <name type="scientific">Caenorhabditis brenneri</name>
    <name type="common">Nematode worm</name>
    <dbReference type="NCBI Taxonomy" id="135651"/>
    <lineage>
        <taxon>Eukaryota</taxon>
        <taxon>Metazoa</taxon>
        <taxon>Ecdysozoa</taxon>
        <taxon>Nematoda</taxon>
        <taxon>Chromadorea</taxon>
        <taxon>Rhabditida</taxon>
        <taxon>Rhabditina</taxon>
        <taxon>Rhabditomorpha</taxon>
        <taxon>Rhabditoidea</taxon>
        <taxon>Rhabditidae</taxon>
        <taxon>Peloderinae</taxon>
        <taxon>Caenorhabditis</taxon>
    </lineage>
</organism>
<dbReference type="AlphaFoldDB" id="G0NYR3"/>
<dbReference type="HOGENOM" id="CLU_1836864_0_0_1"/>
<dbReference type="InParanoid" id="G0NYR3"/>
<dbReference type="EMBL" id="GL379983">
    <property type="protein sequence ID" value="EGT40188.1"/>
    <property type="molecule type" value="Genomic_DNA"/>
</dbReference>
<gene>
    <name evidence="1" type="ORF">CAEBREN_04706</name>
</gene>
<protein>
    <submittedName>
        <fullName evidence="1">Uncharacterized protein</fullName>
    </submittedName>
</protein>
<sequence length="140" mass="16358">MKMKMCFVERGKMDGWCDDDVDFHCTSLKLWSCWHRKGLYETFPDIASSLTLPIEQMEVKKKIRTPKNHLVSVNGNPLEKIKKNFANQHRMWKFCLDGSETNLAYEVSTKKNVYGRSINKIGSNFLFFTPDLTLTPKKFN</sequence>
<reference evidence="2" key="1">
    <citation type="submission" date="2011-07" db="EMBL/GenBank/DDBJ databases">
        <authorList>
            <consortium name="Caenorhabditis brenneri Sequencing and Analysis Consortium"/>
            <person name="Wilson R.K."/>
        </authorList>
    </citation>
    <scope>NUCLEOTIDE SEQUENCE [LARGE SCALE GENOMIC DNA]</scope>
    <source>
        <strain evidence="2">PB2801</strain>
    </source>
</reference>